<dbReference type="Proteomes" id="UP001576726">
    <property type="component" value="Unassembled WGS sequence"/>
</dbReference>
<protein>
    <submittedName>
        <fullName evidence="2">Uncharacterized protein</fullName>
    </submittedName>
</protein>
<keyword evidence="3" id="KW-1185">Reference proteome</keyword>
<gene>
    <name evidence="2" type="ORF">ACE02L_14070</name>
</gene>
<organism evidence="2 3">
    <name type="scientific">Shewanella seohaensis</name>
    <dbReference type="NCBI Taxonomy" id="755175"/>
    <lineage>
        <taxon>Bacteria</taxon>
        <taxon>Pseudomonadati</taxon>
        <taxon>Pseudomonadota</taxon>
        <taxon>Gammaproteobacteria</taxon>
        <taxon>Alteromonadales</taxon>
        <taxon>Shewanellaceae</taxon>
        <taxon>Shewanella</taxon>
    </lineage>
</organism>
<keyword evidence="1" id="KW-0732">Signal</keyword>
<evidence type="ECO:0000313" key="2">
    <source>
        <dbReference type="EMBL" id="MFB2653861.1"/>
    </source>
</evidence>
<proteinExistence type="predicted"/>
<comment type="caution">
    <text evidence="2">The sequence shown here is derived from an EMBL/GenBank/DDBJ whole genome shotgun (WGS) entry which is preliminary data.</text>
</comment>
<sequence>MIRSLPFIFTLLASNIVHAETLSSRVDTREGLLTIETVLEQGSPVHGQQTYAINEKKLGTSMLYAPTAELIGSDKNAVYVLVKGATGGSGCHEVMSVVKISQGKGEFSEALNACGGLQSVDFDDGVTTLTVLERDERTKTIYQVIDSKVIENGKVKKDGFSFLE</sequence>
<name>A0ABV4VXF2_9GAMM</name>
<evidence type="ECO:0000256" key="1">
    <source>
        <dbReference type="SAM" id="SignalP"/>
    </source>
</evidence>
<reference evidence="2 3" key="1">
    <citation type="submission" date="2024-09" db="EMBL/GenBank/DDBJ databases">
        <authorList>
            <person name="Zhang Y."/>
        </authorList>
    </citation>
    <scope>NUCLEOTIDE SEQUENCE [LARGE SCALE GENOMIC DNA]</scope>
    <source>
        <strain evidence="2 3">SH314</strain>
    </source>
</reference>
<evidence type="ECO:0000313" key="3">
    <source>
        <dbReference type="Proteomes" id="UP001576726"/>
    </source>
</evidence>
<dbReference type="EMBL" id="JBHFGJ010000006">
    <property type="protein sequence ID" value="MFB2653861.1"/>
    <property type="molecule type" value="Genomic_DNA"/>
</dbReference>
<accession>A0ABV4VXF2</accession>
<feature type="chain" id="PRO_5046829876" evidence="1">
    <location>
        <begin position="20"/>
        <end position="164"/>
    </location>
</feature>
<dbReference type="RefSeq" id="WP_374919572.1">
    <property type="nucleotide sequence ID" value="NZ_JBHFGJ010000006.1"/>
</dbReference>
<feature type="signal peptide" evidence="1">
    <location>
        <begin position="1"/>
        <end position="19"/>
    </location>
</feature>